<feature type="compositionally biased region" description="Low complexity" evidence="1">
    <location>
        <begin position="15"/>
        <end position="27"/>
    </location>
</feature>
<feature type="region of interest" description="Disordered" evidence="1">
    <location>
        <begin position="1"/>
        <end position="77"/>
    </location>
</feature>
<feature type="compositionally biased region" description="Basic and acidic residues" evidence="1">
    <location>
        <begin position="670"/>
        <end position="680"/>
    </location>
</feature>
<feature type="compositionally biased region" description="Acidic residues" evidence="1">
    <location>
        <begin position="385"/>
        <end position="411"/>
    </location>
</feature>
<feature type="compositionally biased region" description="Polar residues" evidence="1">
    <location>
        <begin position="182"/>
        <end position="191"/>
    </location>
</feature>
<proteinExistence type="predicted"/>
<evidence type="ECO:0000313" key="3">
    <source>
        <dbReference type="Proteomes" id="UP001629113"/>
    </source>
</evidence>
<accession>A0ABR4PIH4</accession>
<dbReference type="Proteomes" id="UP001629113">
    <property type="component" value="Unassembled WGS sequence"/>
</dbReference>
<feature type="region of interest" description="Disordered" evidence="1">
    <location>
        <begin position="105"/>
        <end position="133"/>
    </location>
</feature>
<feature type="compositionally biased region" description="Basic and acidic residues" evidence="1">
    <location>
        <begin position="157"/>
        <end position="169"/>
    </location>
</feature>
<reference evidence="2 3" key="1">
    <citation type="submission" date="2024-06" db="EMBL/GenBank/DDBJ databases">
        <title>Complete genome of Phlyctema vagabunda strain 19-DSS-EL-015.</title>
        <authorList>
            <person name="Fiorenzani C."/>
        </authorList>
    </citation>
    <scope>NUCLEOTIDE SEQUENCE [LARGE SCALE GENOMIC DNA]</scope>
    <source>
        <strain evidence="2 3">19-DSS-EL-015</strain>
    </source>
</reference>
<protein>
    <submittedName>
        <fullName evidence="2">Uncharacterized protein</fullName>
    </submittedName>
</protein>
<feature type="region of interest" description="Disordered" evidence="1">
    <location>
        <begin position="156"/>
        <end position="347"/>
    </location>
</feature>
<feature type="region of interest" description="Disordered" evidence="1">
    <location>
        <begin position="655"/>
        <end position="717"/>
    </location>
</feature>
<feature type="compositionally biased region" description="Polar residues" evidence="1">
    <location>
        <begin position="360"/>
        <end position="374"/>
    </location>
</feature>
<dbReference type="EMBL" id="JBFCZG010000004">
    <property type="protein sequence ID" value="KAL3423135.1"/>
    <property type="molecule type" value="Genomic_DNA"/>
</dbReference>
<feature type="region of interest" description="Disordered" evidence="1">
    <location>
        <begin position="898"/>
        <end position="921"/>
    </location>
</feature>
<organism evidence="2 3">
    <name type="scientific">Phlyctema vagabunda</name>
    <dbReference type="NCBI Taxonomy" id="108571"/>
    <lineage>
        <taxon>Eukaryota</taxon>
        <taxon>Fungi</taxon>
        <taxon>Dikarya</taxon>
        <taxon>Ascomycota</taxon>
        <taxon>Pezizomycotina</taxon>
        <taxon>Leotiomycetes</taxon>
        <taxon>Helotiales</taxon>
        <taxon>Dermateaceae</taxon>
        <taxon>Phlyctema</taxon>
    </lineage>
</organism>
<feature type="compositionally biased region" description="Polar residues" evidence="1">
    <location>
        <begin position="205"/>
        <end position="215"/>
    </location>
</feature>
<evidence type="ECO:0000313" key="2">
    <source>
        <dbReference type="EMBL" id="KAL3423135.1"/>
    </source>
</evidence>
<gene>
    <name evidence="2" type="ORF">PVAG01_04883</name>
</gene>
<feature type="region of interest" description="Disordered" evidence="1">
    <location>
        <begin position="359"/>
        <end position="425"/>
    </location>
</feature>
<feature type="compositionally biased region" description="Polar residues" evidence="1">
    <location>
        <begin position="412"/>
        <end position="423"/>
    </location>
</feature>
<name>A0ABR4PIH4_9HELO</name>
<evidence type="ECO:0000256" key="1">
    <source>
        <dbReference type="SAM" id="MobiDB-lite"/>
    </source>
</evidence>
<feature type="compositionally biased region" description="Polar residues" evidence="1">
    <location>
        <begin position="899"/>
        <end position="918"/>
    </location>
</feature>
<sequence>MTMDDPWGSAGVWADDNNNNNNNNNNDEASHKPGAGPELKATTPAQLLPETPIPTPKVRLNSPWDDDADDNFGSWNIGAEVGKGEAVESNLGAIEEDPWAAKGEFYNPKTSAGGDGILSTWKDDPNLSGQKISNQLLPGENIIRQSSPDPWAAQLVADDRNEDRLEQKQVRTQGDPPRVESEQQINYNVGSRGTMDAPGMKIPQMSETGTEGQSEMQEDSENRNLSHVLVGQDMSKPGRVDSPSNLSCEEPQSEHQIEVIDPDAVPFTQSIENEAQHVSDRSLQSSGGDTDMLEDPVSTLENPEIESSRSSSAPSDHSHHDEQALPDSPRTSLDEEQGRSQPLRKVSKVHELVQHFDSIIAQQLPGQDTITRTTPDPVDHQSDEVDREPEDDMDDFGDFGDYEEGISDEEPSPSSEFNGLQESTGDDVVVSASRKDHGPVTFNIDINSIESLCLGAAAATKETVFVPDTIIHDTFQSVEQRKTWYRVSRYGTMRKYNSGDDDNYKRVKWNTSDVRDETLKVVARWMEEDRISGRVVLGGGSKGSSLFGWNDSKQGPVPINSALADKHKAKKSQVSINTASEVPREWPQISSRRTSIHEQKRRRSSSKGLQQFKELKSMDSQSEETLVADFGWNMPPKDPRGTKAQSLVSHVPISNPNLISEAQPMSSEVIPDRSAPESDKTSSPVKGAKERTNSSTRNTTPVSVSKPSTQPSTTRPMILAPSSDAMRAQPDIASRKEKNVIDGDDGWGEMISSPTLAPMAAMATFPPQRGLRHKKSISLNESSSSTSFGLITESQIPRPQSSQANEAAMDFSTISPTIQTSRMQAQFVKVFDSSPQTTSLTTDQKSDRAIAASTGDNQDPWASADFSFFDKGPPVATASTSASKSANQPHMPLAKRASRATTATPVHAASNQKTVSSKTKGEFEQERVVRSIVDALPDLSYMLR</sequence>
<comment type="caution">
    <text evidence="2">The sequence shown here is derived from an EMBL/GenBank/DDBJ whole genome shotgun (WGS) entry which is preliminary data.</text>
</comment>
<feature type="compositionally biased region" description="Polar residues" evidence="1">
    <location>
        <begin position="693"/>
        <end position="715"/>
    </location>
</feature>
<feature type="compositionally biased region" description="Polar residues" evidence="1">
    <location>
        <begin position="655"/>
        <end position="666"/>
    </location>
</feature>
<feature type="region of interest" description="Disordered" evidence="1">
    <location>
        <begin position="576"/>
        <end position="620"/>
    </location>
</feature>
<keyword evidence="3" id="KW-1185">Reference proteome</keyword>